<dbReference type="Pfam" id="PF07007">
    <property type="entry name" value="LprI"/>
    <property type="match status" value="1"/>
</dbReference>
<gene>
    <name evidence="2" type="ORF">SAMN05216382_1095</name>
</gene>
<keyword evidence="3" id="KW-1185">Reference proteome</keyword>
<dbReference type="AlphaFoldDB" id="A0A1H7KYM3"/>
<accession>A0A1H7KYM3</accession>
<organism evidence="2 3">
    <name type="scientific">Sphingomonas palmae</name>
    <dbReference type="NCBI Taxonomy" id="1855283"/>
    <lineage>
        <taxon>Bacteria</taxon>
        <taxon>Pseudomonadati</taxon>
        <taxon>Pseudomonadota</taxon>
        <taxon>Alphaproteobacteria</taxon>
        <taxon>Sphingomonadales</taxon>
        <taxon>Sphingomonadaceae</taxon>
        <taxon>Sphingomonas</taxon>
    </lineage>
</organism>
<protein>
    <submittedName>
        <fullName evidence="2">Uncharacterized conserved protein YecT, DUF1311 family</fullName>
    </submittedName>
</protein>
<dbReference type="STRING" id="1855283.SAMN05216382_1095"/>
<feature type="domain" description="Lysozyme inhibitor LprI-like N-terminal" evidence="1">
    <location>
        <begin position="19"/>
        <end position="107"/>
    </location>
</feature>
<dbReference type="OrthoDB" id="7340239at2"/>
<evidence type="ECO:0000313" key="3">
    <source>
        <dbReference type="Proteomes" id="UP000199214"/>
    </source>
</evidence>
<sequence>MSIIITALLLAAGNPCDGSTTRDVEQCLAADLKRADTELNRYYAAATKRLTEQQDTVALAKLRLAERAWIAYRDAECEAVYESWGQGTIRGAMNLGCRINLTKARTATIWRNWLTYSDSTPPILPKPAEAG</sequence>
<dbReference type="RefSeq" id="WP_093004140.1">
    <property type="nucleotide sequence ID" value="NZ_FNZZ01000002.1"/>
</dbReference>
<dbReference type="Gene3D" id="1.20.1270.180">
    <property type="match status" value="1"/>
</dbReference>
<dbReference type="EMBL" id="FNZZ01000002">
    <property type="protein sequence ID" value="SEK91205.1"/>
    <property type="molecule type" value="Genomic_DNA"/>
</dbReference>
<name>A0A1H7KYM3_9SPHN</name>
<evidence type="ECO:0000259" key="1">
    <source>
        <dbReference type="Pfam" id="PF07007"/>
    </source>
</evidence>
<dbReference type="InterPro" id="IPR009739">
    <property type="entry name" value="LprI-like_N"/>
</dbReference>
<reference evidence="2" key="1">
    <citation type="submission" date="2016-10" db="EMBL/GenBank/DDBJ databases">
        <authorList>
            <person name="de Groot N.N."/>
        </authorList>
    </citation>
    <scope>NUCLEOTIDE SEQUENCE [LARGE SCALE GENOMIC DNA]</scope>
    <source>
        <strain evidence="2">JS21-1</strain>
    </source>
</reference>
<proteinExistence type="predicted"/>
<evidence type="ECO:0000313" key="2">
    <source>
        <dbReference type="EMBL" id="SEK91205.1"/>
    </source>
</evidence>
<dbReference type="Proteomes" id="UP000199214">
    <property type="component" value="Unassembled WGS sequence"/>
</dbReference>